<evidence type="ECO:0000313" key="1">
    <source>
        <dbReference type="EMBL" id="AQS38573.1"/>
    </source>
</evidence>
<reference evidence="1 2" key="1">
    <citation type="submission" date="2016-03" db="EMBL/GenBank/DDBJ databases">
        <title>Complete genome sequence of Shewanella psychrophila WP2, a deep sea bacterium isolated from west Pacific sediment.</title>
        <authorList>
            <person name="Xu G."/>
            <person name="Jian H."/>
        </authorList>
    </citation>
    <scope>NUCLEOTIDE SEQUENCE [LARGE SCALE GENOMIC DNA]</scope>
    <source>
        <strain evidence="1 2">WP2</strain>
    </source>
</reference>
<dbReference type="AlphaFoldDB" id="A0A1S6HSS5"/>
<evidence type="ECO:0008006" key="3">
    <source>
        <dbReference type="Google" id="ProtNLM"/>
    </source>
</evidence>
<dbReference type="OrthoDB" id="6265118at2"/>
<dbReference type="STRING" id="225848.Sps_03446"/>
<dbReference type="Proteomes" id="UP000189545">
    <property type="component" value="Chromosome"/>
</dbReference>
<dbReference type="KEGG" id="spsw:Sps_03446"/>
<name>A0A1S6HSS5_9GAMM</name>
<dbReference type="RefSeq" id="WP_077753590.1">
    <property type="nucleotide sequence ID" value="NZ_CP014782.1"/>
</dbReference>
<keyword evidence="2" id="KW-1185">Reference proteome</keyword>
<gene>
    <name evidence="1" type="ORF">Sps_03446</name>
</gene>
<protein>
    <recommendedName>
        <fullName evidence="3">Phage tail assembly chaperone</fullName>
    </recommendedName>
</protein>
<accession>A0A1S6HSS5</accession>
<organism evidence="1 2">
    <name type="scientific">Shewanella psychrophila</name>
    <dbReference type="NCBI Taxonomy" id="225848"/>
    <lineage>
        <taxon>Bacteria</taxon>
        <taxon>Pseudomonadati</taxon>
        <taxon>Pseudomonadota</taxon>
        <taxon>Gammaproteobacteria</taxon>
        <taxon>Alteromonadales</taxon>
        <taxon>Shewanellaceae</taxon>
        <taxon>Shewanella</taxon>
    </lineage>
</organism>
<evidence type="ECO:0000313" key="2">
    <source>
        <dbReference type="Proteomes" id="UP000189545"/>
    </source>
</evidence>
<dbReference type="EMBL" id="CP014782">
    <property type="protein sequence ID" value="AQS38573.1"/>
    <property type="molecule type" value="Genomic_DNA"/>
</dbReference>
<sequence>MFTFTPKRLVKHWPATIKVSLDGGKVEEIEISLDLNLLPVDDYMTELSKGDHQLFDAILAGFDGIAGSDKQPLADTPDNRAALYQHAPFTDALLHAYRAANSGEAARKNS</sequence>
<proteinExistence type="predicted"/>